<keyword evidence="5 7" id="KW-0067">ATP-binding</keyword>
<dbReference type="KEGG" id="mgin:FRZ54_06075"/>
<dbReference type="Pfam" id="PF00749">
    <property type="entry name" value="tRNA-synt_1c"/>
    <property type="match status" value="1"/>
</dbReference>
<dbReference type="RefSeq" id="WP_147030744.1">
    <property type="nucleotide sequence ID" value="NZ_CP042436.1"/>
</dbReference>
<evidence type="ECO:0000313" key="10">
    <source>
        <dbReference type="Proteomes" id="UP000321479"/>
    </source>
</evidence>
<dbReference type="SUPFAM" id="SSF52374">
    <property type="entry name" value="Nucleotidylyl transferase"/>
    <property type="match status" value="1"/>
</dbReference>
<dbReference type="GO" id="GO:0006424">
    <property type="term" value="P:glutamyl-tRNA aminoacylation"/>
    <property type="evidence" value="ECO:0007669"/>
    <property type="project" value="TreeGrafter"/>
</dbReference>
<evidence type="ECO:0000256" key="3">
    <source>
        <dbReference type="ARBA" id="ARBA00022741"/>
    </source>
</evidence>
<comment type="similarity">
    <text evidence="7">Belongs to the class-I aminoacyl-tRNA synthetase family.</text>
</comment>
<dbReference type="Gene3D" id="3.40.50.620">
    <property type="entry name" value="HUPs"/>
    <property type="match status" value="1"/>
</dbReference>
<dbReference type="AlphaFoldDB" id="A0A5B8UST3"/>
<evidence type="ECO:0000256" key="1">
    <source>
        <dbReference type="ARBA" id="ARBA00022598"/>
    </source>
</evidence>
<keyword evidence="7" id="KW-0648">Protein biosynthesis</keyword>
<dbReference type="InterPro" id="IPR049940">
    <property type="entry name" value="GluQ/Sye"/>
</dbReference>
<evidence type="ECO:0000256" key="4">
    <source>
        <dbReference type="ARBA" id="ARBA00022833"/>
    </source>
</evidence>
<dbReference type="PANTHER" id="PTHR43311:SF1">
    <property type="entry name" value="GLUTAMYL-Q TRNA(ASP) SYNTHETASE"/>
    <property type="match status" value="1"/>
</dbReference>
<keyword evidence="3 7" id="KW-0547">Nucleotide-binding</keyword>
<dbReference type="GO" id="GO:0005829">
    <property type="term" value="C:cytosol"/>
    <property type="evidence" value="ECO:0007669"/>
    <property type="project" value="TreeGrafter"/>
</dbReference>
<dbReference type="PANTHER" id="PTHR43311">
    <property type="entry name" value="GLUTAMATE--TRNA LIGASE"/>
    <property type="match status" value="1"/>
</dbReference>
<protein>
    <submittedName>
        <fullName evidence="9">tRNA glutamyl-Q synthetase</fullName>
    </submittedName>
</protein>
<proteinExistence type="inferred from homology"/>
<dbReference type="GO" id="GO:0004818">
    <property type="term" value="F:glutamate-tRNA ligase activity"/>
    <property type="evidence" value="ECO:0007669"/>
    <property type="project" value="TreeGrafter"/>
</dbReference>
<evidence type="ECO:0000259" key="8">
    <source>
        <dbReference type="Pfam" id="PF00749"/>
    </source>
</evidence>
<dbReference type="Proteomes" id="UP000321479">
    <property type="component" value="Chromosome"/>
</dbReference>
<dbReference type="PROSITE" id="PS00178">
    <property type="entry name" value="AA_TRNA_LIGASE_I"/>
    <property type="match status" value="1"/>
</dbReference>
<gene>
    <name evidence="9" type="ORF">FRZ54_06075</name>
</gene>
<keyword evidence="1 7" id="KW-0436">Ligase</keyword>
<keyword evidence="10" id="KW-1185">Reference proteome</keyword>
<dbReference type="InterPro" id="IPR001412">
    <property type="entry name" value="aa-tRNA-synth_I_CS"/>
</dbReference>
<dbReference type="InterPro" id="IPR014729">
    <property type="entry name" value="Rossmann-like_a/b/a_fold"/>
</dbReference>
<dbReference type="PRINTS" id="PR00987">
    <property type="entry name" value="TRNASYNTHGLU"/>
</dbReference>
<dbReference type="InterPro" id="IPR000924">
    <property type="entry name" value="Glu/Gln-tRNA-synth"/>
</dbReference>
<evidence type="ECO:0000256" key="6">
    <source>
        <dbReference type="ARBA" id="ARBA00023146"/>
    </source>
</evidence>
<evidence type="ECO:0000313" key="9">
    <source>
        <dbReference type="EMBL" id="QEC62167.1"/>
    </source>
</evidence>
<dbReference type="InterPro" id="IPR020058">
    <property type="entry name" value="Glu/Gln-tRNA-synth_Ib_cat-dom"/>
</dbReference>
<keyword evidence="6 7" id="KW-0030">Aminoacyl-tRNA synthetase</keyword>
<accession>A0A5B8UST3</accession>
<name>A0A5B8UST3_9SPHI</name>
<dbReference type="OrthoDB" id="9807503at2"/>
<dbReference type="EMBL" id="CP042436">
    <property type="protein sequence ID" value="QEC62167.1"/>
    <property type="molecule type" value="Genomic_DNA"/>
</dbReference>
<dbReference type="GO" id="GO:0005524">
    <property type="term" value="F:ATP binding"/>
    <property type="evidence" value="ECO:0007669"/>
    <property type="project" value="UniProtKB-KW"/>
</dbReference>
<evidence type="ECO:0000256" key="7">
    <source>
        <dbReference type="RuleBase" id="RU363037"/>
    </source>
</evidence>
<evidence type="ECO:0000256" key="5">
    <source>
        <dbReference type="ARBA" id="ARBA00022840"/>
    </source>
</evidence>
<feature type="domain" description="Glutamyl/glutaminyl-tRNA synthetase class Ib catalytic" evidence="8">
    <location>
        <begin position="10"/>
        <end position="274"/>
    </location>
</feature>
<reference evidence="9 10" key="1">
    <citation type="journal article" date="2017" name="Curr. Microbiol.">
        <title>Mucilaginibacter ginsenosidivorans sp. nov., Isolated from Soil of Ginseng Field.</title>
        <authorList>
            <person name="Kim M.M."/>
            <person name="Siddiqi M.Z."/>
            <person name="Im W.T."/>
        </authorList>
    </citation>
    <scope>NUCLEOTIDE SEQUENCE [LARGE SCALE GENOMIC DNA]</scope>
    <source>
        <strain evidence="9 10">Gsoil 3017</strain>
    </source>
</reference>
<keyword evidence="2" id="KW-0479">Metal-binding</keyword>
<organism evidence="9 10">
    <name type="scientific">Mucilaginibacter ginsenosidivorans</name>
    <dbReference type="NCBI Taxonomy" id="398053"/>
    <lineage>
        <taxon>Bacteria</taxon>
        <taxon>Pseudomonadati</taxon>
        <taxon>Bacteroidota</taxon>
        <taxon>Sphingobacteriia</taxon>
        <taxon>Sphingobacteriales</taxon>
        <taxon>Sphingobacteriaceae</taxon>
        <taxon>Mucilaginibacter</taxon>
    </lineage>
</organism>
<evidence type="ECO:0000256" key="2">
    <source>
        <dbReference type="ARBA" id="ARBA00022723"/>
    </source>
</evidence>
<sequence length="296" mass="33449">MDTITAKFNKTRIAPTPSGFLHLGNVLSFAITAYVAEQTGAKILLRIDDLDRDRVNPEYVQDIFDTLNFMDIPWHEGPRNLLEFESEYSQVHRMDIYRGALKKLEENNAVFACTCSRSQIRQNNPDETYPGTCRNKGIPLDTPDASWRIKTGAQTELAIKTLNNGVQKATLPANMYDFVVRKKDGFPAYQLASVIDDIHFGIDLVIRGQDLFPSTLAQLYLANKLEANIFTNNTFHHHPLLTEKGKKLSKSSGDTSIHYLRKLGKKPADIYNQVAGAAGLHGNISNWRELGQRFWH</sequence>
<keyword evidence="4" id="KW-0862">Zinc</keyword>